<name>A0A645F0T9_9ZZZZ</name>
<dbReference type="AlphaFoldDB" id="A0A645F0T9"/>
<proteinExistence type="predicted"/>
<evidence type="ECO:0000313" key="2">
    <source>
        <dbReference type="EMBL" id="MPN07915.1"/>
    </source>
</evidence>
<dbReference type="EMBL" id="VSSQ01053926">
    <property type="protein sequence ID" value="MPN07915.1"/>
    <property type="molecule type" value="Genomic_DNA"/>
</dbReference>
<protein>
    <submittedName>
        <fullName evidence="2">Uncharacterized protein</fullName>
    </submittedName>
</protein>
<reference evidence="2" key="1">
    <citation type="submission" date="2019-08" db="EMBL/GenBank/DDBJ databases">
        <authorList>
            <person name="Kucharzyk K."/>
            <person name="Murdoch R.W."/>
            <person name="Higgins S."/>
            <person name="Loffler F."/>
        </authorList>
    </citation>
    <scope>NUCLEOTIDE SEQUENCE</scope>
</reference>
<evidence type="ECO:0000256" key="1">
    <source>
        <dbReference type="SAM" id="MobiDB-lite"/>
    </source>
</evidence>
<accession>A0A645F0T9</accession>
<organism evidence="2">
    <name type="scientific">bioreactor metagenome</name>
    <dbReference type="NCBI Taxonomy" id="1076179"/>
    <lineage>
        <taxon>unclassified sequences</taxon>
        <taxon>metagenomes</taxon>
        <taxon>ecological metagenomes</taxon>
    </lineage>
</organism>
<feature type="region of interest" description="Disordered" evidence="1">
    <location>
        <begin position="52"/>
        <end position="71"/>
    </location>
</feature>
<comment type="caution">
    <text evidence="2">The sequence shown here is derived from an EMBL/GenBank/DDBJ whole genome shotgun (WGS) entry which is preliminary data.</text>
</comment>
<gene>
    <name evidence="2" type="ORF">SDC9_155187</name>
</gene>
<sequence length="104" mass="11634">MTGIELFKKPSTVAGEIADIVSQPCPPVTPIECEHISCRECWLAWLTTGEPAKEKEPSGKQTAPCSEGIPPNLEENFKNQKWLNKLFREVNDYVSETSPDRTSQ</sequence>